<feature type="domain" description="HTH lysR-type" evidence="6">
    <location>
        <begin position="7"/>
        <end position="65"/>
    </location>
</feature>
<evidence type="ECO:0000256" key="5">
    <source>
        <dbReference type="SAM" id="MobiDB-lite"/>
    </source>
</evidence>
<proteinExistence type="inferred from homology"/>
<dbReference type="PANTHER" id="PTHR30537:SF26">
    <property type="entry name" value="GLYCINE CLEAVAGE SYSTEM TRANSCRIPTIONAL ACTIVATOR"/>
    <property type="match status" value="1"/>
</dbReference>
<evidence type="ECO:0000313" key="7">
    <source>
        <dbReference type="EMBL" id="MBB3021063.1"/>
    </source>
</evidence>
<dbReference type="Pfam" id="PF00126">
    <property type="entry name" value="HTH_1"/>
    <property type="match status" value="1"/>
</dbReference>
<protein>
    <submittedName>
        <fullName evidence="7">LysR family glycine cleavage system transcriptional activator</fullName>
    </submittedName>
</protein>
<dbReference type="AlphaFoldDB" id="A0A7W4VPQ2"/>
<dbReference type="FunFam" id="3.40.190.10:FF:000017">
    <property type="entry name" value="Glycine cleavage system transcriptional activator"/>
    <property type="match status" value="1"/>
</dbReference>
<dbReference type="EMBL" id="JACHWB010000007">
    <property type="protein sequence ID" value="MBB3021063.1"/>
    <property type="molecule type" value="Genomic_DNA"/>
</dbReference>
<dbReference type="CDD" id="cd08432">
    <property type="entry name" value="PBP2_GcdR_TrpI_HvrB_AmpR_like"/>
    <property type="match status" value="1"/>
</dbReference>
<dbReference type="InterPro" id="IPR000847">
    <property type="entry name" value="LysR_HTH_N"/>
</dbReference>
<feature type="region of interest" description="Disordered" evidence="5">
    <location>
        <begin position="303"/>
        <end position="323"/>
    </location>
</feature>
<dbReference type="RefSeq" id="WP_183453613.1">
    <property type="nucleotide sequence ID" value="NZ_JACHWB010000007.1"/>
</dbReference>
<gene>
    <name evidence="7" type="ORF">FHR70_004153</name>
</gene>
<name>A0A7W4VPQ2_9HYPH</name>
<dbReference type="SUPFAM" id="SSF53850">
    <property type="entry name" value="Periplasmic binding protein-like II"/>
    <property type="match status" value="1"/>
</dbReference>
<keyword evidence="8" id="KW-1185">Reference proteome</keyword>
<dbReference type="GO" id="GO:0006351">
    <property type="term" value="P:DNA-templated transcription"/>
    <property type="evidence" value="ECO:0007669"/>
    <property type="project" value="TreeGrafter"/>
</dbReference>
<dbReference type="GO" id="GO:0003700">
    <property type="term" value="F:DNA-binding transcription factor activity"/>
    <property type="evidence" value="ECO:0007669"/>
    <property type="project" value="InterPro"/>
</dbReference>
<evidence type="ECO:0000256" key="1">
    <source>
        <dbReference type="ARBA" id="ARBA00009437"/>
    </source>
</evidence>
<dbReference type="InterPro" id="IPR058163">
    <property type="entry name" value="LysR-type_TF_proteobact-type"/>
</dbReference>
<dbReference type="InterPro" id="IPR005119">
    <property type="entry name" value="LysR_subst-bd"/>
</dbReference>
<dbReference type="SUPFAM" id="SSF46785">
    <property type="entry name" value="Winged helix' DNA-binding domain"/>
    <property type="match status" value="1"/>
</dbReference>
<evidence type="ECO:0000256" key="3">
    <source>
        <dbReference type="ARBA" id="ARBA00023125"/>
    </source>
</evidence>
<keyword evidence="4" id="KW-0804">Transcription</keyword>
<comment type="similarity">
    <text evidence="1">Belongs to the LysR transcriptional regulatory family.</text>
</comment>
<evidence type="ECO:0000256" key="2">
    <source>
        <dbReference type="ARBA" id="ARBA00023015"/>
    </source>
</evidence>
<evidence type="ECO:0000256" key="4">
    <source>
        <dbReference type="ARBA" id="ARBA00023163"/>
    </source>
</evidence>
<dbReference type="InterPro" id="IPR036388">
    <property type="entry name" value="WH-like_DNA-bd_sf"/>
</dbReference>
<keyword evidence="2" id="KW-0805">Transcription regulation</keyword>
<keyword evidence="3" id="KW-0238">DNA-binding</keyword>
<dbReference type="PROSITE" id="PS50931">
    <property type="entry name" value="HTH_LYSR"/>
    <property type="match status" value="1"/>
</dbReference>
<sequence length="323" mass="35612">MSRRRFPPLNALRAFEAAARHLSFEKAGGEIAVTASAVGQQVKSLEAWLGRPLFVRQPSRGVVLTPLGERYAASLSDILDRLDEATAQALRSDRANVITVSSMPSFASGWLIPRLGSLKERHPDLEVRVSVDTRLTDFAREDVDVVIRFGQGNYPGLRTDLLMEEFFFAVCSASLLNNPKRPLREPADLRHHTLVHESVYSIPDYTTWDRWLAAIGVEGVDTSRGPSFPHTYLCLQAAASGQGVALATSVLIGDYLQAGRLVQPFPHQVKGAYRYYVVCPEAMADRPAIAAFRAWLLDEAKAQEAEGRSVIPGRSESREEGNP</sequence>
<evidence type="ECO:0000313" key="8">
    <source>
        <dbReference type="Proteomes" id="UP000532010"/>
    </source>
</evidence>
<dbReference type="InterPro" id="IPR036390">
    <property type="entry name" value="WH_DNA-bd_sf"/>
</dbReference>
<reference evidence="7 8" key="1">
    <citation type="submission" date="2020-08" db="EMBL/GenBank/DDBJ databases">
        <title>The Agave Microbiome: Exploring the role of microbial communities in plant adaptations to desert environments.</title>
        <authorList>
            <person name="Partida-Martinez L.P."/>
        </authorList>
    </citation>
    <scope>NUCLEOTIDE SEQUENCE [LARGE SCALE GENOMIC DNA]</scope>
    <source>
        <strain evidence="7 8">AT3.9</strain>
    </source>
</reference>
<dbReference type="Gene3D" id="1.10.10.10">
    <property type="entry name" value="Winged helix-like DNA-binding domain superfamily/Winged helix DNA-binding domain"/>
    <property type="match status" value="1"/>
</dbReference>
<dbReference type="NCBIfam" id="NF008352">
    <property type="entry name" value="PRK11139.1"/>
    <property type="match status" value="1"/>
</dbReference>
<accession>A0A7W4VPQ2</accession>
<dbReference type="Pfam" id="PF03466">
    <property type="entry name" value="LysR_substrate"/>
    <property type="match status" value="1"/>
</dbReference>
<evidence type="ECO:0000259" key="6">
    <source>
        <dbReference type="PROSITE" id="PS50931"/>
    </source>
</evidence>
<dbReference type="GO" id="GO:0043565">
    <property type="term" value="F:sequence-specific DNA binding"/>
    <property type="evidence" value="ECO:0007669"/>
    <property type="project" value="TreeGrafter"/>
</dbReference>
<dbReference type="Proteomes" id="UP000532010">
    <property type="component" value="Unassembled WGS sequence"/>
</dbReference>
<dbReference type="Gene3D" id="3.40.190.10">
    <property type="entry name" value="Periplasmic binding protein-like II"/>
    <property type="match status" value="2"/>
</dbReference>
<organism evidence="7 8">
    <name type="scientific">Microvirga lupini</name>
    <dbReference type="NCBI Taxonomy" id="420324"/>
    <lineage>
        <taxon>Bacteria</taxon>
        <taxon>Pseudomonadati</taxon>
        <taxon>Pseudomonadota</taxon>
        <taxon>Alphaproteobacteria</taxon>
        <taxon>Hyphomicrobiales</taxon>
        <taxon>Methylobacteriaceae</taxon>
        <taxon>Microvirga</taxon>
    </lineage>
</organism>
<comment type="caution">
    <text evidence="7">The sequence shown here is derived from an EMBL/GenBank/DDBJ whole genome shotgun (WGS) entry which is preliminary data.</text>
</comment>
<dbReference type="PANTHER" id="PTHR30537">
    <property type="entry name" value="HTH-TYPE TRANSCRIPTIONAL REGULATOR"/>
    <property type="match status" value="1"/>
</dbReference>